<evidence type="ECO:0000313" key="2">
    <source>
        <dbReference type="Proteomes" id="UP001262889"/>
    </source>
</evidence>
<protein>
    <recommendedName>
        <fullName evidence="3">Ribosomal protein L27</fullName>
    </recommendedName>
</protein>
<dbReference type="EMBL" id="JAVRHQ010000034">
    <property type="protein sequence ID" value="MDT0644775.1"/>
    <property type="molecule type" value="Genomic_DNA"/>
</dbReference>
<organism evidence="1 2">
    <name type="scientific">Autumnicola tepida</name>
    <dbReference type="NCBI Taxonomy" id="3075595"/>
    <lineage>
        <taxon>Bacteria</taxon>
        <taxon>Pseudomonadati</taxon>
        <taxon>Bacteroidota</taxon>
        <taxon>Flavobacteriia</taxon>
        <taxon>Flavobacteriales</taxon>
        <taxon>Flavobacteriaceae</taxon>
        <taxon>Autumnicola</taxon>
    </lineage>
</organism>
<name>A0ABU3CEL1_9FLAO</name>
<keyword evidence="2" id="KW-1185">Reference proteome</keyword>
<sequence>MKGKRRYKNGQMLNRNGRLRGTEVYVTVAPVFAEVTFSKRSSVEIVEPVSTL</sequence>
<proteinExistence type="predicted"/>
<evidence type="ECO:0000313" key="1">
    <source>
        <dbReference type="EMBL" id="MDT0644775.1"/>
    </source>
</evidence>
<dbReference type="Proteomes" id="UP001262889">
    <property type="component" value="Unassembled WGS sequence"/>
</dbReference>
<evidence type="ECO:0008006" key="3">
    <source>
        <dbReference type="Google" id="ProtNLM"/>
    </source>
</evidence>
<comment type="caution">
    <text evidence="1">The sequence shown here is derived from an EMBL/GenBank/DDBJ whole genome shotgun (WGS) entry which is preliminary data.</text>
</comment>
<reference evidence="1 2" key="1">
    <citation type="submission" date="2023-09" db="EMBL/GenBank/DDBJ databases">
        <authorList>
            <person name="Rey-Velasco X."/>
        </authorList>
    </citation>
    <scope>NUCLEOTIDE SEQUENCE [LARGE SCALE GENOMIC DNA]</scope>
    <source>
        <strain evidence="1 2">F363</strain>
    </source>
</reference>
<accession>A0ABU3CEL1</accession>
<gene>
    <name evidence="1" type="ORF">RM553_18180</name>
</gene>